<feature type="region of interest" description="Disordered" evidence="2">
    <location>
        <begin position="121"/>
        <end position="151"/>
    </location>
</feature>
<dbReference type="Ensembl" id="ENSGALT00010068330.1">
    <property type="protein sequence ID" value="ENSGALP00010042073.1"/>
    <property type="gene ID" value="ENSGALG00010028195.1"/>
</dbReference>
<dbReference type="OrthoDB" id="306254at2759"/>
<feature type="compositionally biased region" description="Basic and acidic residues" evidence="2">
    <location>
        <begin position="473"/>
        <end position="483"/>
    </location>
</feature>
<dbReference type="InterPro" id="IPR028750">
    <property type="entry name" value="CEP350/CC187"/>
</dbReference>
<reference evidence="4" key="3">
    <citation type="submission" date="2025-09" db="UniProtKB">
        <authorList>
            <consortium name="Ensembl"/>
        </authorList>
    </citation>
    <scope>IDENTIFICATION</scope>
    <source>
        <strain evidence="4">broiler</strain>
    </source>
</reference>
<dbReference type="GeneTree" id="ENSGT00940000155130"/>
<keyword evidence="1" id="KW-0175">Coiled coil</keyword>
<evidence type="ECO:0000256" key="2">
    <source>
        <dbReference type="SAM" id="MobiDB-lite"/>
    </source>
</evidence>
<feature type="region of interest" description="Disordered" evidence="2">
    <location>
        <begin position="1903"/>
        <end position="1954"/>
    </location>
</feature>
<dbReference type="InterPro" id="IPR000938">
    <property type="entry name" value="CAP-Gly_domain"/>
</dbReference>
<accession>A0A8V1AD06</accession>
<dbReference type="GO" id="GO:0005813">
    <property type="term" value="C:centrosome"/>
    <property type="evidence" value="ECO:0007669"/>
    <property type="project" value="InterPro"/>
</dbReference>
<sequence length="2677" mass="296313">MDSSSASGGSTPLSDVALAWNSLQEAKAVLQRIENKFCHQKRSCANSQAAGGKLRHGESFDGERNRDETALKEKKSSEGPVSCRSQPCFHGSCAASPGLPVAILSPGGCPPTAPARMWAANGTRPVEHSPREDFRERTDSGGHEVQKGKHLCSPHHTHCPLAGSSQISAPVPMAVLLPVHYLPSASSPSDQKLEELRRKSSWKKLEQLKKKIQEQKQNQRAASQEQKCLTASRARELLQDRPLKRKVCRVHAPPAPRPRDPRRSGSARGTQIQSQKQPLPSSSSLGRTAVCEGSKLPGASAWREGQKLARKLLGPPPAFPKLRSRAEEQSTGNAYGPDVAMPAMENSSREKNNEPAGKSPEFQSFAAPHHGPAGRSSSAPSKGAKQILRSLHLQSQCHDDLRQSGHLGDTMKGKVLQQYHPPSPGPQDMAPSAFSAGKRMAALITTGAKASSSGSIRRGKSTSPRRWTPVQKGPEKENLEQPPKRRVKLKKPHPYSRDVVQEFMCRKNEERRKKKLEEKKSVMQAVEMRNKRLQEVYRKQREALGKKTCSEQTCELVRGAAAAKGSPQHTLEQEQTSGGTLKHSFMAWLEKASHAALHRDPRHRNQLLETIQSLKSREALPSAVLPASESWLPSPLKCQDLRDCSPPALGTPLSFSPPQKDTKTDFKDPTSGLSPYRNKWDRVKAIHNLSKELAEKIEMATKRLSATSSGKDSAGKISAEITWDLFSGSSVSEPEASKDEQDRTMTVQMLMGAPHLNELHVPSDRECHGPARISLVDSTEGTADLDREKKIASLSGGSAVSKEWPWIIHSIRQRHLNTGESLSSMLEGFPVNKGSEVDMSLLHEKPITSPASPSHGFLARSLQTDPAAQRCEAVPELQDRGAAAQRHPCMESLGTAGSHTLQPCRAQGSAEQHCVSAGEADLSCAELKEKHRNHLHNLEQTSLLLAHKLKAYQLQQKQWLTVLSEKAKLELQESQRFLSDLLQNDVKLCSTSKGSDSPVLKLDHAEHTRAGRQPADDSTAGSKKEVRPLKLLPLNMERDHSPKGQRKSLGGRSSYGSAFHEGSPPAEDGEPLHGHQGLNLQSAPTELPHGGPCTADGSRESSDQDSQWSDVGRHYGRSRSFCCFSLAMVEQCLRGEELRARHQAALLELRRRALRDKARAELAWLSHQRRCLELLQDTEGASAVAEKQHKVLTELKREQVEIQHLQSIYRAAHQERKLLLKQQREILMIRQSTAKLREELHHLTGKKKLTSSPATEEVIKPKMRQISNAVLGSSLAETTRPDVPGNKQNCVQLKNKQNKKYDGFSTKNKKTLLQYQGWAEEPLSLQQSLGAQSPDASGTEAKKMCDATSQTTGVVCMIKHTISADDDTSFSGDQENGCVTVQKELREQRNGRTSRKEQDPCSPFQAGTSKKDLSFDDQDSEKRSAPMSSESTVMETQLRKESSLAELRVSPDSERESQIMDVAEKAPSEILFSEDVPREVEMSAPCEMHQVDGRQCLKPLGHNSQETSDEELQWKAFSKGLGSTESLFKSNSFSPSSESARSDCSLPDFQKVSAVWIDVLECSISDFELEVQNGEDADVSIPEELVYDAFPNAPKETPIAINSGRKTLHSDKHNECGVSKDDSSTEISSCSQVFQKCPGEASAHGCTGHLLSFPSTDKANASKATPLDSPQFDKPTKGTAAPHLEASENSKNAAASPLCSDDIYLLQIYKQHNPNSITNKSKRNDEINSLSGDQSLPLVDSLKPLDVAANQCSSTVSFPPDKDTANDKSVAHSSSRNATVQNDHAQLLNEKVISGKLNKIVSLPLSTQGISEEVHTETISFGSLQRLATETHNNSKTARQATEELGNGQLSSISSKKQLFQSENSFRSEDYTTFISDEGLLPADEATLSEILSPVDEVLSYGSADLPSSNRKDLSFPSEDLPPPPLGVDTVRKDDSSFSTDDFPSPPEQMTVPETGQCMNEDISLKMDAFCPIPDNTVSEEYPLLNREPIDIFSTQEGNLSEQYLGEEDISCAKEHLSEYQEGEQETPSQHLELLPVSNTISPSQASKNPASMMKQCKTYVTLPVAEEDSDDPLSAFEIGDRVLVKHTQPGTLMFKGRTCFASGYWAGVALDKAEGDHAGTYKGVKYFECAQHCGIFVRPGEISHLLEFNKNGSSSTGDEDSDSFCDDESFKRDCEYLKAGEQGEGVTEKKAEDTKSAGGSGVSEKQSRLYVALQSGKSQTFPHSDHCKCDEYNHQNNLMCWGSDEEKSDIIQIKQGMLADVPPKENKTNHADRMSTSKNVCCLVEDQIRNKLTDDIAAELSKKLLFDALIAFSETAPHKYKSAFEEDVMNYIKGLKQGDSQKQFLIKENPVASLTEQSAKVADLLLRDFNMFSIPGCRTIAERIVTKFVDDAVKEYKKIKRKQGVKTDKRFPSSSETSPTTLPFLIRILDAGVFGSSEDFDQPYSNERALERQAQKQYLLDHWHSAPWKKTVEVPLVVPHYTSYVKDLSAYAVEELWTPENIYSNFTRISEPKKLECNDFPGDGLEAESKRMYDQVIFDLTHELLRAEYQVTAHPNTFPWLKENLRSCWSRCHCRSTDVDEVKTFVQGEIIKIMNLERNDLERKRKILNMTKYGNCGRDRVDLILIQELHKEESQWTYYDDDELTVKMSVTEDIFDSLILDTVRVLNKIYLGKASD</sequence>
<feature type="compositionally biased region" description="Basic and acidic residues" evidence="2">
    <location>
        <begin position="125"/>
        <end position="147"/>
    </location>
</feature>
<reference evidence="4" key="1">
    <citation type="submission" date="2020-11" db="EMBL/GenBank/DDBJ databases">
        <title>Gallus gallus (Chicken) genome, bGalGal1, GRCg7b, maternal haplotype autosomes + Z &amp; W.</title>
        <authorList>
            <person name="Warren W."/>
            <person name="Formenti G."/>
            <person name="Fedrigo O."/>
            <person name="Haase B."/>
            <person name="Mountcastle J."/>
            <person name="Balacco J."/>
            <person name="Tracey A."/>
            <person name="Schneider V."/>
            <person name="Okimoto R."/>
            <person name="Cheng H."/>
            <person name="Hawken R."/>
            <person name="Howe K."/>
            <person name="Jarvis E.D."/>
        </authorList>
    </citation>
    <scope>NUCLEOTIDE SEQUENCE [LARGE SCALE GENOMIC DNA]</scope>
    <source>
        <strain evidence="4">Broiler</strain>
    </source>
</reference>
<feature type="compositionally biased region" description="Low complexity" evidence="2">
    <location>
        <begin position="264"/>
        <end position="285"/>
    </location>
</feature>
<dbReference type="PROSITE" id="PS50245">
    <property type="entry name" value="CAP_GLY_2"/>
    <property type="match status" value="1"/>
</dbReference>
<dbReference type="InterPro" id="IPR036859">
    <property type="entry name" value="CAP-Gly_dom_sf"/>
</dbReference>
<feature type="region of interest" description="Disordered" evidence="2">
    <location>
        <begin position="1657"/>
        <end position="1693"/>
    </location>
</feature>
<keyword evidence="5" id="KW-1185">Reference proteome</keyword>
<feature type="region of interest" description="Disordered" evidence="2">
    <location>
        <begin position="648"/>
        <end position="673"/>
    </location>
</feature>
<protein>
    <recommendedName>
        <fullName evidence="3">CAP-Gly domain-containing protein</fullName>
    </recommendedName>
</protein>
<evidence type="ECO:0000259" key="3">
    <source>
        <dbReference type="PROSITE" id="PS50245"/>
    </source>
</evidence>
<dbReference type="GO" id="GO:0008017">
    <property type="term" value="F:microtubule binding"/>
    <property type="evidence" value="ECO:0007669"/>
    <property type="project" value="InterPro"/>
</dbReference>
<feature type="domain" description="CAP-Gly" evidence="3">
    <location>
        <begin position="2097"/>
        <end position="2139"/>
    </location>
</feature>
<feature type="compositionally biased region" description="Basic and acidic residues" evidence="2">
    <location>
        <begin position="2187"/>
        <end position="2196"/>
    </location>
</feature>
<gene>
    <name evidence="4" type="primary">LOC417131</name>
</gene>
<feature type="coiled-coil region" evidence="1">
    <location>
        <begin position="506"/>
        <end position="543"/>
    </location>
</feature>
<feature type="region of interest" description="Disordered" evidence="2">
    <location>
        <begin position="240"/>
        <end position="291"/>
    </location>
</feature>
<feature type="compositionally biased region" description="Basic and acidic residues" evidence="2">
    <location>
        <begin position="1385"/>
        <end position="1399"/>
    </location>
</feature>
<dbReference type="SUPFAM" id="SSF74924">
    <property type="entry name" value="Cap-Gly domain"/>
    <property type="match status" value="1"/>
</dbReference>
<feature type="compositionally biased region" description="Basic and acidic residues" evidence="2">
    <location>
        <begin position="1760"/>
        <end position="1770"/>
    </location>
</feature>
<dbReference type="SMART" id="SM01052">
    <property type="entry name" value="CAP_GLY"/>
    <property type="match status" value="1"/>
</dbReference>
<feature type="region of interest" description="Disordered" evidence="2">
    <location>
        <begin position="446"/>
        <end position="492"/>
    </location>
</feature>
<feature type="compositionally biased region" description="Polar residues" evidence="2">
    <location>
        <begin position="448"/>
        <end position="465"/>
    </location>
</feature>
<organism evidence="4 5">
    <name type="scientific">Gallus gallus</name>
    <name type="common">Chicken</name>
    <dbReference type="NCBI Taxonomy" id="9031"/>
    <lineage>
        <taxon>Eukaryota</taxon>
        <taxon>Metazoa</taxon>
        <taxon>Chordata</taxon>
        <taxon>Craniata</taxon>
        <taxon>Vertebrata</taxon>
        <taxon>Euteleostomi</taxon>
        <taxon>Archelosauria</taxon>
        <taxon>Archosauria</taxon>
        <taxon>Dinosauria</taxon>
        <taxon>Saurischia</taxon>
        <taxon>Theropoda</taxon>
        <taxon>Coelurosauria</taxon>
        <taxon>Aves</taxon>
        <taxon>Neognathae</taxon>
        <taxon>Galloanserae</taxon>
        <taxon>Galliformes</taxon>
        <taxon>Phasianidae</taxon>
        <taxon>Phasianinae</taxon>
        <taxon>Gallus</taxon>
    </lineage>
</organism>
<dbReference type="Gene3D" id="2.30.30.190">
    <property type="entry name" value="CAP Gly-rich-like domain"/>
    <property type="match status" value="1"/>
</dbReference>
<feature type="region of interest" description="Disordered" evidence="2">
    <location>
        <begin position="1385"/>
        <end position="1459"/>
    </location>
</feature>
<evidence type="ECO:0000256" key="1">
    <source>
        <dbReference type="SAM" id="Coils"/>
    </source>
</evidence>
<evidence type="ECO:0000313" key="4">
    <source>
        <dbReference type="Ensembl" id="ENSGALP00010042073.1"/>
    </source>
</evidence>
<feature type="compositionally biased region" description="Polar residues" evidence="2">
    <location>
        <begin position="1771"/>
        <end position="1783"/>
    </location>
</feature>
<name>A0A8V1AD06_CHICK</name>
<reference evidence="4" key="2">
    <citation type="submission" date="2025-08" db="UniProtKB">
        <authorList>
            <consortium name="Ensembl"/>
        </authorList>
    </citation>
    <scope>IDENTIFICATION</scope>
    <source>
        <strain evidence="4">broiler</strain>
    </source>
</reference>
<feature type="compositionally biased region" description="Basic and acidic residues" evidence="2">
    <location>
        <begin position="1409"/>
        <end position="1424"/>
    </location>
</feature>
<dbReference type="Proteomes" id="UP000000539">
    <property type="component" value="Chromosome 17"/>
</dbReference>
<feature type="region of interest" description="Disordered" evidence="2">
    <location>
        <begin position="1754"/>
        <end position="1783"/>
    </location>
</feature>
<feature type="compositionally biased region" description="Basic and acidic residues" evidence="2">
    <location>
        <begin position="1437"/>
        <end position="1459"/>
    </location>
</feature>
<dbReference type="PANTHER" id="PTHR13958:SF3">
    <property type="entry name" value="CAP-GLY DOMAIN-CONTAINING PROTEIN-RELATED"/>
    <property type="match status" value="1"/>
</dbReference>
<feature type="compositionally biased region" description="Basic and acidic residues" evidence="2">
    <location>
        <begin position="55"/>
        <end position="77"/>
    </location>
</feature>
<evidence type="ECO:0000313" key="5">
    <source>
        <dbReference type="Proteomes" id="UP000000539"/>
    </source>
</evidence>
<feature type="region of interest" description="Disordered" evidence="2">
    <location>
        <begin position="2183"/>
        <end position="2204"/>
    </location>
</feature>
<dbReference type="Pfam" id="PF01302">
    <property type="entry name" value="CAP_GLY"/>
    <property type="match status" value="1"/>
</dbReference>
<feature type="compositionally biased region" description="Polar residues" evidence="2">
    <location>
        <begin position="1426"/>
        <end position="1435"/>
    </location>
</feature>
<feature type="region of interest" description="Disordered" evidence="2">
    <location>
        <begin position="1005"/>
        <end position="1111"/>
    </location>
</feature>
<dbReference type="GO" id="GO:0034453">
    <property type="term" value="P:microtubule anchoring"/>
    <property type="evidence" value="ECO:0007669"/>
    <property type="project" value="InterPro"/>
</dbReference>
<feature type="region of interest" description="Disordered" evidence="2">
    <location>
        <begin position="311"/>
        <end position="385"/>
    </location>
</feature>
<dbReference type="PANTHER" id="PTHR13958">
    <property type="entry name" value="CENTROSOME-ASSOCIATED PROTEIN 350"/>
    <property type="match status" value="1"/>
</dbReference>
<proteinExistence type="predicted"/>
<feature type="region of interest" description="Disordered" evidence="2">
    <location>
        <begin position="43"/>
        <end position="83"/>
    </location>
</feature>